<accession>A0A0H2S2F0</accession>
<evidence type="ECO:0000313" key="2">
    <source>
        <dbReference type="Proteomes" id="UP000053477"/>
    </source>
</evidence>
<dbReference type="Proteomes" id="UP000053477">
    <property type="component" value="Unassembled WGS sequence"/>
</dbReference>
<dbReference type="OrthoDB" id="544685at2759"/>
<proteinExistence type="predicted"/>
<name>A0A0H2S2F0_9AGAM</name>
<keyword evidence="2" id="KW-1185">Reference proteome</keyword>
<organism evidence="1 2">
    <name type="scientific">Schizopora paradoxa</name>
    <dbReference type="NCBI Taxonomy" id="27342"/>
    <lineage>
        <taxon>Eukaryota</taxon>
        <taxon>Fungi</taxon>
        <taxon>Dikarya</taxon>
        <taxon>Basidiomycota</taxon>
        <taxon>Agaricomycotina</taxon>
        <taxon>Agaricomycetes</taxon>
        <taxon>Hymenochaetales</taxon>
        <taxon>Schizoporaceae</taxon>
        <taxon>Schizopora</taxon>
    </lineage>
</organism>
<gene>
    <name evidence="1" type="ORF">SCHPADRAFT_820322</name>
</gene>
<evidence type="ECO:0000313" key="1">
    <source>
        <dbReference type="EMBL" id="KLO18032.1"/>
    </source>
</evidence>
<evidence type="ECO:0008006" key="3">
    <source>
        <dbReference type="Google" id="ProtNLM"/>
    </source>
</evidence>
<sequence>MNASNVEDTLLAFVQRYTAHDTLPAHPRSSILHPFSAKSQHAPLQALQQLADASTTLSSALSGYASGLHDVNVDSKLVSNLRQCTTIIRGLHVSEQDTHRRVDALMKRFDVKSGALYEEPIPLDRDYIPEWCMSRIETWGTKAGMESFTEDKKDGRVTMVLGGKVLVIDVELTVQRTPVPRIELTSIKTSHALPSGTSSGVNALAERSASLDEMLYLTWRKYLDVVQRNETDSAIQAAHVVRDVHSQLTYLMKLDELASQEGDKGIRWFSDVGLMCSVAERILKTEASVVNSLMQRSQPVPLDVFLNRTHALPLPYLMGPSMSFLIHLSPLAYYTLVVSQKRNTQREAPPDWYFDINPLVIRDVLSSRTTRPSGATIATLTLSTDYVPFNGTQASENISDPFAFLAPSELMSQLESTEAKGPSFHLPGTSSLSSLDHTLPEIPAPSQGPNVSQRPCWILDFTDGGANNGIVMSHTRMKEIQRIVLPDKASLGGAGMQQFPGGMEMQMMYTAGSWVDLLLLPNDPPSERYIATYKSPSGSHPPLRLRLKSPEEAGFFLGKVPVKSLREVLAILEASLSYQCWVNEALRTCDWLPEGREIVGQNEPVSANPESEDATEEELSAILNGSIQPAHVPVNVFIPTPSIHSPSPLDSGPSRQPAPSMPSRIFMRLQVRDSGGGTSSSSLTISVAHDRDNHGRGKSMGGVRVDVAGTLPYTIQQSGELEELVRRGAVFGVAGRVWKWTT</sequence>
<reference evidence="1 2" key="1">
    <citation type="submission" date="2015-04" db="EMBL/GenBank/DDBJ databases">
        <title>Complete genome sequence of Schizopora paradoxa KUC8140, a cosmopolitan wood degrader in East Asia.</title>
        <authorList>
            <consortium name="DOE Joint Genome Institute"/>
            <person name="Min B."/>
            <person name="Park H."/>
            <person name="Jang Y."/>
            <person name="Kim J.-J."/>
            <person name="Kim K.H."/>
            <person name="Pangilinan J."/>
            <person name="Lipzen A."/>
            <person name="Riley R."/>
            <person name="Grigoriev I.V."/>
            <person name="Spatafora J.W."/>
            <person name="Choi I.-G."/>
        </authorList>
    </citation>
    <scope>NUCLEOTIDE SEQUENCE [LARGE SCALE GENOMIC DNA]</scope>
    <source>
        <strain evidence="1 2">KUC8140</strain>
    </source>
</reference>
<dbReference type="InParanoid" id="A0A0H2S2F0"/>
<dbReference type="AlphaFoldDB" id="A0A0H2S2F0"/>
<dbReference type="STRING" id="27342.A0A0H2S2F0"/>
<dbReference type="EMBL" id="KQ085898">
    <property type="protein sequence ID" value="KLO18032.1"/>
    <property type="molecule type" value="Genomic_DNA"/>
</dbReference>
<protein>
    <recommendedName>
        <fullName evidence="3">Mediator complex subunit 1</fullName>
    </recommendedName>
</protein>